<comment type="subcellular location">
    <subcellularLocation>
        <location evidence="1 7">Cell membrane</location>
        <topology evidence="1 7">Multi-pass membrane protein</topology>
    </subcellularLocation>
</comment>
<keyword evidence="11" id="KW-1185">Reference proteome</keyword>
<feature type="transmembrane region" description="Helical" evidence="7">
    <location>
        <begin position="5"/>
        <end position="25"/>
    </location>
</feature>
<comment type="similarity">
    <text evidence="7">Belongs to the binding-protein-dependent transport system permease family.</text>
</comment>
<evidence type="ECO:0000313" key="10">
    <source>
        <dbReference type="EMBL" id="WRL63581.1"/>
    </source>
</evidence>
<evidence type="ECO:0000259" key="9">
    <source>
        <dbReference type="PROSITE" id="PS50928"/>
    </source>
</evidence>
<keyword evidence="6 7" id="KW-0472">Membrane</keyword>
<dbReference type="Gene3D" id="1.10.3720.10">
    <property type="entry name" value="MetI-like"/>
    <property type="match status" value="1"/>
</dbReference>
<feature type="transmembrane region" description="Helical" evidence="7">
    <location>
        <begin position="99"/>
        <end position="117"/>
    </location>
</feature>
<evidence type="ECO:0000256" key="4">
    <source>
        <dbReference type="ARBA" id="ARBA00022692"/>
    </source>
</evidence>
<evidence type="ECO:0000256" key="8">
    <source>
        <dbReference type="SAM" id="MobiDB-lite"/>
    </source>
</evidence>
<name>A0ABZ1AYD5_9ACTN</name>
<evidence type="ECO:0000256" key="7">
    <source>
        <dbReference type="RuleBase" id="RU363032"/>
    </source>
</evidence>
<gene>
    <name evidence="10" type="ORF">U6N30_28525</name>
</gene>
<dbReference type="PROSITE" id="PS50928">
    <property type="entry name" value="ABC_TM1"/>
    <property type="match status" value="1"/>
</dbReference>
<reference evidence="10 11" key="1">
    <citation type="submission" date="2023-12" db="EMBL/GenBank/DDBJ databases">
        <title>Blastococcus brunescens sp. nov., an actonobacterium isolated from sandstone collected in sahara desert.</title>
        <authorList>
            <person name="Gtari M."/>
            <person name="Ghodhbane F."/>
        </authorList>
    </citation>
    <scope>NUCLEOTIDE SEQUENCE [LARGE SCALE GENOMIC DNA]</scope>
    <source>
        <strain evidence="10 11">BMG 8361</strain>
    </source>
</reference>
<keyword evidence="5 7" id="KW-1133">Transmembrane helix</keyword>
<proteinExistence type="inferred from homology"/>
<evidence type="ECO:0000256" key="6">
    <source>
        <dbReference type="ARBA" id="ARBA00023136"/>
    </source>
</evidence>
<accession>A0ABZ1AYD5</accession>
<dbReference type="EMBL" id="CP141261">
    <property type="protein sequence ID" value="WRL63581.1"/>
    <property type="molecule type" value="Genomic_DNA"/>
</dbReference>
<feature type="transmembrane region" description="Helical" evidence="7">
    <location>
        <begin position="68"/>
        <end position="87"/>
    </location>
</feature>
<dbReference type="SUPFAM" id="SSF161098">
    <property type="entry name" value="MetI-like"/>
    <property type="match status" value="1"/>
</dbReference>
<dbReference type="Pfam" id="PF00528">
    <property type="entry name" value="BPD_transp_1"/>
    <property type="match status" value="1"/>
</dbReference>
<dbReference type="PANTHER" id="PTHR30151:SF38">
    <property type="entry name" value="ALIPHATIC SULFONATES TRANSPORT PERMEASE PROTEIN SSUC-RELATED"/>
    <property type="match status" value="1"/>
</dbReference>
<dbReference type="CDD" id="cd06261">
    <property type="entry name" value="TM_PBP2"/>
    <property type="match status" value="1"/>
</dbReference>
<feature type="domain" description="ABC transmembrane type-1" evidence="9">
    <location>
        <begin position="57"/>
        <end position="241"/>
    </location>
</feature>
<dbReference type="RefSeq" id="WP_324274916.1">
    <property type="nucleotide sequence ID" value="NZ_CP141261.1"/>
</dbReference>
<dbReference type="Proteomes" id="UP001324287">
    <property type="component" value="Chromosome"/>
</dbReference>
<feature type="region of interest" description="Disordered" evidence="8">
    <location>
        <begin position="260"/>
        <end position="284"/>
    </location>
</feature>
<evidence type="ECO:0000256" key="1">
    <source>
        <dbReference type="ARBA" id="ARBA00004651"/>
    </source>
</evidence>
<feature type="transmembrane region" description="Helical" evidence="7">
    <location>
        <begin position="219"/>
        <end position="240"/>
    </location>
</feature>
<feature type="transmembrane region" description="Helical" evidence="7">
    <location>
        <begin position="123"/>
        <end position="142"/>
    </location>
</feature>
<dbReference type="InterPro" id="IPR000515">
    <property type="entry name" value="MetI-like"/>
</dbReference>
<sequence length="284" mass="31338">MNRKIVLLAIEILSPLVLLTLWYVWSANSTSFYFPPLSLILERFGEVWLGEGLVEHALPSLGRMATGYFVGAVVGVVLGTALGLSTWARRLLGPTVEFLRALPAVVLIPFGIVVFGVDTTMKVFIIALGCCFPVVLNTADGVRSVEPTLMDVSRSFGFTRAERLWRVTLPSASPQIFAGLRTSLALALILMVVSEMVASTNGVGYSILQAQRLFATADMWAGILLLGLLGYLINLVLVLVERRVLAWHRGFRGSELGWRRRPRRRGPAEPRLPDRQTAPVLRFH</sequence>
<dbReference type="PANTHER" id="PTHR30151">
    <property type="entry name" value="ALKANE SULFONATE ABC TRANSPORTER-RELATED, MEMBRANE SUBUNIT"/>
    <property type="match status" value="1"/>
</dbReference>
<evidence type="ECO:0000256" key="5">
    <source>
        <dbReference type="ARBA" id="ARBA00022989"/>
    </source>
</evidence>
<feature type="transmembrane region" description="Helical" evidence="7">
    <location>
        <begin position="184"/>
        <end position="207"/>
    </location>
</feature>
<evidence type="ECO:0000313" key="11">
    <source>
        <dbReference type="Proteomes" id="UP001324287"/>
    </source>
</evidence>
<evidence type="ECO:0000256" key="3">
    <source>
        <dbReference type="ARBA" id="ARBA00022475"/>
    </source>
</evidence>
<organism evidence="10 11">
    <name type="scientific">Blastococcus brunescens</name>
    <dbReference type="NCBI Taxonomy" id="1564165"/>
    <lineage>
        <taxon>Bacteria</taxon>
        <taxon>Bacillati</taxon>
        <taxon>Actinomycetota</taxon>
        <taxon>Actinomycetes</taxon>
        <taxon>Geodermatophilales</taxon>
        <taxon>Geodermatophilaceae</taxon>
        <taxon>Blastococcus</taxon>
    </lineage>
</organism>
<evidence type="ECO:0000256" key="2">
    <source>
        <dbReference type="ARBA" id="ARBA00022448"/>
    </source>
</evidence>
<protein>
    <submittedName>
        <fullName evidence="10">ABC transporter permease</fullName>
    </submittedName>
</protein>
<keyword evidence="2 7" id="KW-0813">Transport</keyword>
<keyword evidence="3" id="KW-1003">Cell membrane</keyword>
<keyword evidence="4 7" id="KW-0812">Transmembrane</keyword>
<dbReference type="InterPro" id="IPR035906">
    <property type="entry name" value="MetI-like_sf"/>
</dbReference>